<dbReference type="Proteomes" id="UP000595895">
    <property type="component" value="Chromosome"/>
</dbReference>
<dbReference type="GO" id="GO:0002020">
    <property type="term" value="F:protease binding"/>
    <property type="evidence" value="ECO:0007669"/>
    <property type="project" value="TreeGrafter"/>
</dbReference>
<dbReference type="AlphaFoldDB" id="A0A7T7S251"/>
<keyword evidence="3 4" id="KW-0472">Membrane</keyword>
<accession>A0A7T7S251</accession>
<keyword evidence="4" id="KW-0812">Transmembrane</keyword>
<dbReference type="CDD" id="cd03399">
    <property type="entry name" value="SPFH_flotillin"/>
    <property type="match status" value="1"/>
</dbReference>
<keyword evidence="4" id="KW-1133">Transmembrane helix</keyword>
<feature type="domain" description="Flotillin C-terminal" evidence="6">
    <location>
        <begin position="349"/>
        <end position="436"/>
    </location>
</feature>
<dbReference type="KEGG" id="awe:JG540_10065"/>
<protein>
    <submittedName>
        <fullName evidence="7">Flotillin family protein</fullName>
    </submittedName>
</protein>
<dbReference type="InterPro" id="IPR036013">
    <property type="entry name" value="Band_7/SPFH_dom_sf"/>
</dbReference>
<comment type="subcellular location">
    <subcellularLocation>
        <location evidence="1">Membrane</location>
    </subcellularLocation>
</comment>
<feature type="domain" description="Band 7" evidence="5">
    <location>
        <begin position="31"/>
        <end position="211"/>
    </location>
</feature>
<evidence type="ECO:0000259" key="6">
    <source>
        <dbReference type="Pfam" id="PF15975"/>
    </source>
</evidence>
<dbReference type="SUPFAM" id="SSF117892">
    <property type="entry name" value="Band 7/SPFH domain"/>
    <property type="match status" value="1"/>
</dbReference>
<reference evidence="7 8" key="1">
    <citation type="submission" date="2020-12" db="EMBL/GenBank/DDBJ databases">
        <authorList>
            <person name="Zhou J."/>
        </authorList>
    </citation>
    <scope>NUCLEOTIDE SEQUENCE [LARGE SCALE GENOMIC DNA]</scope>
    <source>
        <strain evidence="7 8">CCUG 61299</strain>
    </source>
</reference>
<sequence length="467" mass="49331">MPSGVIAALVTIVLVAALVGLYMLSRVVVVPSNLTGLIAGSSRNGEVKIIRPGGRDFVLPIIQSIQYLPFTQNTIGFQVTAEDQNKINVNVSAVAAVKVGDSDEQVRAAAKRFLGKPNTDQAIADSAKDALIGSLRSIIGHMTVTELISDRDALQQNVFDDAKSILSNMGLEIDMLQISEITDAGGYIESLGVPEQQRVEKDARVARANAEREAKDAEVSSRQQIAERERDLALRQAQLQAETDKAQAEADSSGPLARAAKEREIAIIAQEAAEAKAALTERELDSSVRKPADAARYQREQEAEAAKVEAIRKAEAEAERTRLDAQAQAQATVARAEAEARATAARAQAEADAIAAKGRAHAEAVRAAGEAEAKAMSDKADALAKYGQAATQQMILDKAPEIARALAEPLGAVKDLSIISTDGASALPRAVASNVEQLDAVMRSLTGTSLSGMLSRLAVNGQGDAEQ</sequence>
<dbReference type="InterPro" id="IPR031905">
    <property type="entry name" value="Flotillin_C"/>
</dbReference>
<dbReference type="RefSeq" id="WP_200275806.1">
    <property type="nucleotide sequence ID" value="NZ_CP066802.1"/>
</dbReference>
<dbReference type="GO" id="GO:0005886">
    <property type="term" value="C:plasma membrane"/>
    <property type="evidence" value="ECO:0007669"/>
    <property type="project" value="TreeGrafter"/>
</dbReference>
<evidence type="ECO:0000313" key="7">
    <source>
        <dbReference type="EMBL" id="QQM67320.1"/>
    </source>
</evidence>
<evidence type="ECO:0000256" key="4">
    <source>
        <dbReference type="SAM" id="Phobius"/>
    </source>
</evidence>
<evidence type="ECO:0000256" key="1">
    <source>
        <dbReference type="ARBA" id="ARBA00004370"/>
    </source>
</evidence>
<dbReference type="PANTHER" id="PTHR13806:SF46">
    <property type="entry name" value="FLOTILLIN-1-RELATED"/>
    <property type="match status" value="1"/>
</dbReference>
<comment type="similarity">
    <text evidence="2">Belongs to the band 7/mec-2 family. Flotillin subfamily.</text>
</comment>
<dbReference type="Pfam" id="PF15975">
    <property type="entry name" value="Flot"/>
    <property type="match status" value="1"/>
</dbReference>
<dbReference type="GO" id="GO:0072659">
    <property type="term" value="P:protein localization to plasma membrane"/>
    <property type="evidence" value="ECO:0007669"/>
    <property type="project" value="TreeGrafter"/>
</dbReference>
<evidence type="ECO:0000256" key="3">
    <source>
        <dbReference type="ARBA" id="ARBA00023136"/>
    </source>
</evidence>
<feature type="transmembrane region" description="Helical" evidence="4">
    <location>
        <begin position="6"/>
        <end position="24"/>
    </location>
</feature>
<dbReference type="Gene3D" id="3.30.479.30">
    <property type="entry name" value="Band 7 domain"/>
    <property type="match status" value="1"/>
</dbReference>
<dbReference type="InterPro" id="IPR027705">
    <property type="entry name" value="Flotillin_fam"/>
</dbReference>
<dbReference type="PANTHER" id="PTHR13806">
    <property type="entry name" value="FLOTILLIN-RELATED"/>
    <property type="match status" value="1"/>
</dbReference>
<evidence type="ECO:0000259" key="5">
    <source>
        <dbReference type="Pfam" id="PF01145"/>
    </source>
</evidence>
<gene>
    <name evidence="7" type="ORF">JG540_10065</name>
</gene>
<dbReference type="EMBL" id="CP066802">
    <property type="protein sequence ID" value="QQM67320.1"/>
    <property type="molecule type" value="Genomic_DNA"/>
</dbReference>
<evidence type="ECO:0000313" key="8">
    <source>
        <dbReference type="Proteomes" id="UP000595895"/>
    </source>
</evidence>
<organism evidence="7 8">
    <name type="scientific">Actinomyces weissii</name>
    <dbReference type="NCBI Taxonomy" id="675090"/>
    <lineage>
        <taxon>Bacteria</taxon>
        <taxon>Bacillati</taxon>
        <taxon>Actinomycetota</taxon>
        <taxon>Actinomycetes</taxon>
        <taxon>Actinomycetales</taxon>
        <taxon>Actinomycetaceae</taxon>
        <taxon>Actinomyces</taxon>
    </lineage>
</organism>
<proteinExistence type="inferred from homology"/>
<evidence type="ECO:0000256" key="2">
    <source>
        <dbReference type="ARBA" id="ARBA00007161"/>
    </source>
</evidence>
<dbReference type="Pfam" id="PF01145">
    <property type="entry name" value="Band_7"/>
    <property type="match status" value="1"/>
</dbReference>
<dbReference type="InterPro" id="IPR001107">
    <property type="entry name" value="Band_7"/>
</dbReference>
<name>A0A7T7S251_9ACTO</name>
<keyword evidence="8" id="KW-1185">Reference proteome</keyword>